<dbReference type="InterPro" id="IPR001005">
    <property type="entry name" value="SANT/Myb"/>
</dbReference>
<dbReference type="CDD" id="cd00167">
    <property type="entry name" value="SANT"/>
    <property type="match status" value="1"/>
</dbReference>
<comment type="caution">
    <text evidence="13">The sequence shown here is derived from an EMBL/GenBank/DDBJ whole genome shotgun (WGS) entry which is preliminary data.</text>
</comment>
<keyword evidence="4" id="KW-0862">Zinc</keyword>
<feature type="domain" description="Myb-like" evidence="10">
    <location>
        <begin position="68"/>
        <end position="114"/>
    </location>
</feature>
<protein>
    <recommendedName>
        <fullName evidence="8">Transcriptional adapter</fullName>
    </recommendedName>
</protein>
<dbReference type="PROSITE" id="PS51293">
    <property type="entry name" value="SANT"/>
    <property type="match status" value="1"/>
</dbReference>
<evidence type="ECO:0000256" key="7">
    <source>
        <dbReference type="ARBA" id="ARBA00023242"/>
    </source>
</evidence>
<keyword evidence="5 8" id="KW-0805">Transcription regulation</keyword>
<dbReference type="SMART" id="SM00717">
    <property type="entry name" value="SANT"/>
    <property type="match status" value="1"/>
</dbReference>
<evidence type="ECO:0000313" key="13">
    <source>
        <dbReference type="EMBL" id="KAK7602967.1"/>
    </source>
</evidence>
<dbReference type="InterPro" id="IPR041983">
    <property type="entry name" value="ADA2-like_ZZ"/>
</dbReference>
<dbReference type="Proteomes" id="UP001367676">
    <property type="component" value="Unassembled WGS sequence"/>
</dbReference>
<keyword evidence="14" id="KW-1185">Reference proteome</keyword>
<dbReference type="PIRSF" id="PIRSF025024">
    <property type="entry name" value="Transcriptional_adaptor_2"/>
    <property type="match status" value="1"/>
</dbReference>
<accession>A0AAN9TSA7</accession>
<dbReference type="InterPro" id="IPR043145">
    <property type="entry name" value="Znf_ZZ_sf"/>
</dbReference>
<reference evidence="13 14" key="1">
    <citation type="submission" date="2024-03" db="EMBL/GenBank/DDBJ databases">
        <title>Adaptation during the transition from Ophiocordyceps entomopathogen to insect associate is accompanied by gene loss and intensified selection.</title>
        <authorList>
            <person name="Ward C.M."/>
            <person name="Onetto C.A."/>
            <person name="Borneman A.R."/>
        </authorList>
    </citation>
    <scope>NUCLEOTIDE SEQUENCE [LARGE SCALE GENOMIC DNA]</scope>
    <source>
        <strain evidence="13">AWRI1</strain>
        <tissue evidence="13">Single Adult Female</tissue>
    </source>
</reference>
<dbReference type="GO" id="GO:0006338">
    <property type="term" value="P:chromatin remodeling"/>
    <property type="evidence" value="ECO:0007669"/>
    <property type="project" value="TreeGrafter"/>
</dbReference>
<evidence type="ECO:0000256" key="4">
    <source>
        <dbReference type="ARBA" id="ARBA00022833"/>
    </source>
</evidence>
<dbReference type="Gene3D" id="3.30.60.90">
    <property type="match status" value="1"/>
</dbReference>
<evidence type="ECO:0000256" key="6">
    <source>
        <dbReference type="ARBA" id="ARBA00023163"/>
    </source>
</evidence>
<dbReference type="Pfam" id="PF00249">
    <property type="entry name" value="Myb_DNA-binding"/>
    <property type="match status" value="1"/>
</dbReference>
<gene>
    <name evidence="13" type="ORF">V9T40_002966</name>
</gene>
<keyword evidence="3 9" id="KW-0863">Zinc-finger</keyword>
<organism evidence="13 14">
    <name type="scientific">Parthenolecanium corni</name>
    <dbReference type="NCBI Taxonomy" id="536013"/>
    <lineage>
        <taxon>Eukaryota</taxon>
        <taxon>Metazoa</taxon>
        <taxon>Ecdysozoa</taxon>
        <taxon>Arthropoda</taxon>
        <taxon>Hexapoda</taxon>
        <taxon>Insecta</taxon>
        <taxon>Pterygota</taxon>
        <taxon>Neoptera</taxon>
        <taxon>Paraneoptera</taxon>
        <taxon>Hemiptera</taxon>
        <taxon>Sternorrhyncha</taxon>
        <taxon>Coccoidea</taxon>
        <taxon>Coccidae</taxon>
        <taxon>Parthenolecanium</taxon>
    </lineage>
</organism>
<sequence length="423" mass="48018">MAASSELFNKHSCTYCQEEISGLRVKCAECTDFVLCLQCFSNGAEIGPHKNNHPYQFMNAGTLAVVSKSGWTASEELSLLDAIENFGYGNWEDIANHIETRTPEEAKEEYVNRFLEGSIGRVMWEPAYSFRPHLTDLTIPDDGPLGPAAMAKLPPLDITAEEATSLGYMPQRDDFDKEYDNTAELLVSSLSINPNEDDELDIALKLSQVDMYMNSLRERTRRKRVVKDYQLVSQFFAARKERPTKKKLTREQKEFEDKLRCLCQFMTASEHESLLNSLHREHDLRRRVKELVRFRNNGITTFDDCIQFNQLTVARQNHRASVKRKRNSSSIIKKITCSIEHLPTLQHSIDDSPNLNLEFNSSTISLLSNAELELCAANHLYPSQYMSLKTLLLTQGTNGFGKMQSSVQAVSSHLVSNGWITSS</sequence>
<dbReference type="PANTHER" id="PTHR12374:SF63">
    <property type="entry name" value="TRANSCRIPTIONAL ADAPTER 2-BETA"/>
    <property type="match status" value="1"/>
</dbReference>
<keyword evidence="7 8" id="KW-0539">Nucleus</keyword>
<name>A0AAN9TSA7_9HEMI</name>
<dbReference type="GO" id="GO:0008270">
    <property type="term" value="F:zinc ion binding"/>
    <property type="evidence" value="ECO:0007669"/>
    <property type="project" value="UniProtKB-KW"/>
</dbReference>
<dbReference type="Gene3D" id="1.10.10.60">
    <property type="entry name" value="Homeodomain-like"/>
    <property type="match status" value="1"/>
</dbReference>
<evidence type="ECO:0000256" key="8">
    <source>
        <dbReference type="PIRNR" id="PIRNR025024"/>
    </source>
</evidence>
<evidence type="ECO:0000259" key="11">
    <source>
        <dbReference type="PROSITE" id="PS50135"/>
    </source>
</evidence>
<dbReference type="Gene3D" id="1.10.10.10">
    <property type="entry name" value="Winged helix-like DNA-binding domain superfamily/Winged helix DNA-binding domain"/>
    <property type="match status" value="1"/>
</dbReference>
<dbReference type="GO" id="GO:0005634">
    <property type="term" value="C:nucleus"/>
    <property type="evidence" value="ECO:0007669"/>
    <property type="project" value="UniProtKB-SubCell"/>
</dbReference>
<dbReference type="InterPro" id="IPR000433">
    <property type="entry name" value="Znf_ZZ"/>
</dbReference>
<dbReference type="PROSITE" id="PS01357">
    <property type="entry name" value="ZF_ZZ_1"/>
    <property type="match status" value="1"/>
</dbReference>
<evidence type="ECO:0000256" key="9">
    <source>
        <dbReference type="PROSITE-ProRule" id="PRU00228"/>
    </source>
</evidence>
<evidence type="ECO:0000256" key="5">
    <source>
        <dbReference type="ARBA" id="ARBA00023015"/>
    </source>
</evidence>
<dbReference type="PANTHER" id="PTHR12374">
    <property type="entry name" value="TRANSCRIPTIONAL ADAPTOR 2 ADA2 -RELATED"/>
    <property type="match status" value="1"/>
</dbReference>
<dbReference type="SUPFAM" id="SSF46689">
    <property type="entry name" value="Homeodomain-like"/>
    <property type="match status" value="2"/>
</dbReference>
<keyword evidence="6 8" id="KW-0804">Transcription</keyword>
<dbReference type="Pfam" id="PF24533">
    <property type="entry name" value="Tri-helical_Ada2b_C"/>
    <property type="match status" value="1"/>
</dbReference>
<evidence type="ECO:0000256" key="2">
    <source>
        <dbReference type="ARBA" id="ARBA00022723"/>
    </source>
</evidence>
<dbReference type="AlphaFoldDB" id="A0AAN9TSA7"/>
<evidence type="ECO:0000313" key="14">
    <source>
        <dbReference type="Proteomes" id="UP001367676"/>
    </source>
</evidence>
<dbReference type="InterPro" id="IPR055141">
    <property type="entry name" value="TADA2A_B-like_dom"/>
</dbReference>
<dbReference type="InterPro" id="IPR009057">
    <property type="entry name" value="Homeodomain-like_sf"/>
</dbReference>
<dbReference type="GO" id="GO:0003713">
    <property type="term" value="F:transcription coactivator activity"/>
    <property type="evidence" value="ECO:0007669"/>
    <property type="project" value="InterPro"/>
</dbReference>
<dbReference type="SMART" id="SM00291">
    <property type="entry name" value="ZnF_ZZ"/>
    <property type="match status" value="1"/>
</dbReference>
<dbReference type="InterPro" id="IPR016827">
    <property type="entry name" value="Ada2/TADA2"/>
</dbReference>
<proteinExistence type="predicted"/>
<evidence type="ECO:0000256" key="1">
    <source>
        <dbReference type="ARBA" id="ARBA00004123"/>
    </source>
</evidence>
<keyword evidence="2" id="KW-0479">Metal-binding</keyword>
<dbReference type="Pfam" id="PF25299">
    <property type="entry name" value="ZZ_ADA2"/>
    <property type="match status" value="1"/>
</dbReference>
<dbReference type="Pfam" id="PF22941">
    <property type="entry name" value="TADA2A-like_3rd"/>
    <property type="match status" value="1"/>
</dbReference>
<comment type="subcellular location">
    <subcellularLocation>
        <location evidence="1 8">Nucleus</location>
    </subcellularLocation>
</comment>
<dbReference type="CDD" id="cd02335">
    <property type="entry name" value="ZZ_ADA2"/>
    <property type="match status" value="1"/>
</dbReference>
<dbReference type="InterPro" id="IPR056267">
    <property type="entry name" value="Ada2b_C"/>
</dbReference>
<dbReference type="FunFam" id="3.30.60.90:FF:000008">
    <property type="entry name" value="Transcriptional adapter 2"/>
    <property type="match status" value="1"/>
</dbReference>
<dbReference type="PROSITE" id="PS50135">
    <property type="entry name" value="ZF_ZZ_2"/>
    <property type="match status" value="1"/>
</dbReference>
<dbReference type="EMBL" id="JBBCAQ010000006">
    <property type="protein sequence ID" value="KAK7602967.1"/>
    <property type="molecule type" value="Genomic_DNA"/>
</dbReference>
<dbReference type="GO" id="GO:0070461">
    <property type="term" value="C:SAGA-type complex"/>
    <property type="evidence" value="ECO:0007669"/>
    <property type="project" value="TreeGrafter"/>
</dbReference>
<evidence type="ECO:0000256" key="3">
    <source>
        <dbReference type="ARBA" id="ARBA00022771"/>
    </source>
</evidence>
<evidence type="ECO:0000259" key="10">
    <source>
        <dbReference type="PROSITE" id="PS50090"/>
    </source>
</evidence>
<dbReference type="GO" id="GO:0006357">
    <property type="term" value="P:regulation of transcription by RNA polymerase II"/>
    <property type="evidence" value="ECO:0007669"/>
    <property type="project" value="InterPro"/>
</dbReference>
<dbReference type="PROSITE" id="PS50090">
    <property type="entry name" value="MYB_LIKE"/>
    <property type="match status" value="1"/>
</dbReference>
<evidence type="ECO:0000259" key="12">
    <source>
        <dbReference type="PROSITE" id="PS51293"/>
    </source>
</evidence>
<dbReference type="InterPro" id="IPR017884">
    <property type="entry name" value="SANT_dom"/>
</dbReference>
<dbReference type="InterPro" id="IPR036388">
    <property type="entry name" value="WH-like_DNA-bd_sf"/>
</dbReference>
<dbReference type="GO" id="GO:0003682">
    <property type="term" value="F:chromatin binding"/>
    <property type="evidence" value="ECO:0007669"/>
    <property type="project" value="TreeGrafter"/>
</dbReference>
<dbReference type="SUPFAM" id="SSF57850">
    <property type="entry name" value="RING/U-box"/>
    <property type="match status" value="1"/>
</dbReference>
<feature type="domain" description="ZZ-type" evidence="11">
    <location>
        <begin position="8"/>
        <end position="63"/>
    </location>
</feature>
<feature type="domain" description="SANT" evidence="12">
    <location>
        <begin position="66"/>
        <end position="118"/>
    </location>
</feature>